<dbReference type="PANTHER" id="PTHR38790">
    <property type="entry name" value="2EXR DOMAIN-CONTAINING PROTEIN-RELATED"/>
    <property type="match status" value="1"/>
</dbReference>
<dbReference type="Proteomes" id="UP000664203">
    <property type="component" value="Unassembled WGS sequence"/>
</dbReference>
<organism evidence="3 4">
    <name type="scientific">Alectoria fallacina</name>
    <dbReference type="NCBI Taxonomy" id="1903189"/>
    <lineage>
        <taxon>Eukaryota</taxon>
        <taxon>Fungi</taxon>
        <taxon>Dikarya</taxon>
        <taxon>Ascomycota</taxon>
        <taxon>Pezizomycotina</taxon>
        <taxon>Lecanoromycetes</taxon>
        <taxon>OSLEUM clade</taxon>
        <taxon>Lecanoromycetidae</taxon>
        <taxon>Lecanorales</taxon>
        <taxon>Lecanorineae</taxon>
        <taxon>Parmeliaceae</taxon>
        <taxon>Alectoria</taxon>
    </lineage>
</organism>
<keyword evidence="1" id="KW-1133">Transmembrane helix</keyword>
<dbReference type="InterPro" id="IPR056632">
    <property type="entry name" value="DUF7730"/>
</dbReference>
<keyword evidence="4" id="KW-1185">Reference proteome</keyword>
<evidence type="ECO:0000313" key="3">
    <source>
        <dbReference type="EMBL" id="CAF9931857.1"/>
    </source>
</evidence>
<feature type="transmembrane region" description="Helical" evidence="1">
    <location>
        <begin position="112"/>
        <end position="138"/>
    </location>
</feature>
<protein>
    <recommendedName>
        <fullName evidence="2">DUF7730 domain-containing protein</fullName>
    </recommendedName>
</protein>
<reference evidence="3" key="1">
    <citation type="submission" date="2021-03" db="EMBL/GenBank/DDBJ databases">
        <authorList>
            <person name="Tagirdzhanova G."/>
        </authorList>
    </citation>
    <scope>NUCLEOTIDE SEQUENCE</scope>
</reference>
<keyword evidence="1" id="KW-0812">Transmembrane</keyword>
<dbReference type="AlphaFoldDB" id="A0A8H3FVJ6"/>
<evidence type="ECO:0000313" key="4">
    <source>
        <dbReference type="Proteomes" id="UP000664203"/>
    </source>
</evidence>
<feature type="transmembrane region" description="Helical" evidence="1">
    <location>
        <begin position="150"/>
        <end position="168"/>
    </location>
</feature>
<dbReference type="EMBL" id="CAJPDR010000314">
    <property type="protein sequence ID" value="CAF9931857.1"/>
    <property type="molecule type" value="Genomic_DNA"/>
</dbReference>
<evidence type="ECO:0000256" key="1">
    <source>
        <dbReference type="SAM" id="Phobius"/>
    </source>
</evidence>
<dbReference type="Pfam" id="PF24864">
    <property type="entry name" value="DUF7730"/>
    <property type="match status" value="1"/>
</dbReference>
<comment type="caution">
    <text evidence="3">The sequence shown here is derived from an EMBL/GenBank/DDBJ whole genome shotgun (WGS) entry which is preliminary data.</text>
</comment>
<feature type="domain" description="DUF7730" evidence="2">
    <location>
        <begin position="203"/>
        <end position="375"/>
    </location>
</feature>
<evidence type="ECO:0000259" key="2">
    <source>
        <dbReference type="Pfam" id="PF24864"/>
    </source>
</evidence>
<gene>
    <name evidence="3" type="ORF">ALECFALPRED_005110</name>
</gene>
<accession>A0A8H3FVJ6</accession>
<name>A0A8H3FVJ6_9LECA</name>
<proteinExistence type="predicted"/>
<dbReference type="OrthoDB" id="4757095at2759"/>
<sequence length="505" mass="56401">MATTRKSTELSASSPSSCSLIDPDETVHLCLHYQNPDAFSVKSERYPTLGNPEQPTVKIGQQIRSDTLSNSNAPMGICAIPIVLCTILQKLVAKACHKELSWLGQICCGLGYVVIVLAILVCSPFVYNLLPILLSPLLCSPRGRQRFKIIYKHAAVLPFTILWFYHLYCKRQAQEIAFEREKPRPLPLELRRRLSQAPCCAGTQMGASFFTKLPFEIRLQIYKEVIVGDGKHVHVVVHSPTKNADGVLDTHGNANAMRVGKIRGYRCDHAFDKGLSTVPAWHHVDAAEAEVMYAGYNVIERTHFSVSFPKGRGWGPVTLVKCCKQMYLEAIDLLYSLQTFSFASLSPPPFFMQSVLPYRLAQIRSMQICYDIVTMSSPCPGGGDDRRAALHAHRMQKCAVCNLLTWSKLIKQTLKGLRTIEGFVYLRGKDSMPKPNAPWIASLLEMQNGTNGLRELKINILPGPWTTSANPPDELLANAARLDSMLQSMIRKGAETYRHRSQDIT</sequence>
<keyword evidence="1" id="KW-0472">Membrane</keyword>